<dbReference type="PhylomeDB" id="A0A0D2UDU0"/>
<protein>
    <submittedName>
        <fullName evidence="3">Uncharacterized protein</fullName>
    </submittedName>
</protein>
<dbReference type="AlphaFoldDB" id="A0A0D2UDU0"/>
<feature type="chain" id="PRO_5002268458" evidence="2">
    <location>
        <begin position="25"/>
        <end position="342"/>
    </location>
</feature>
<dbReference type="InParanoid" id="A0A0D2UDU0"/>
<proteinExistence type="predicted"/>
<dbReference type="Gene3D" id="3.40.50.720">
    <property type="entry name" value="NAD(P)-binding Rossmann-like Domain"/>
    <property type="match status" value="1"/>
</dbReference>
<dbReference type="SUPFAM" id="SSF51735">
    <property type="entry name" value="NAD(P)-binding Rossmann-fold domains"/>
    <property type="match status" value="1"/>
</dbReference>
<keyword evidence="2" id="KW-0732">Signal</keyword>
<dbReference type="STRING" id="595528.A0A0D2UDU0"/>
<dbReference type="PANTHER" id="PTHR47534:SF3">
    <property type="entry name" value="ALCOHOL DEHYDROGENASE-LIKE C-TERMINAL DOMAIN-CONTAINING PROTEIN"/>
    <property type="match status" value="1"/>
</dbReference>
<dbReference type="Pfam" id="PF00106">
    <property type="entry name" value="adh_short"/>
    <property type="match status" value="1"/>
</dbReference>
<keyword evidence="4" id="KW-1185">Reference proteome</keyword>
<accession>A0A0D2UDU0</accession>
<name>A0A0D2UDU0_CAPO3</name>
<dbReference type="InterPro" id="IPR052228">
    <property type="entry name" value="Sec_Metab_Biosynth_Oxidored"/>
</dbReference>
<feature type="signal peptide" evidence="2">
    <location>
        <begin position="1"/>
        <end position="24"/>
    </location>
</feature>
<dbReference type="OrthoDB" id="2898509at2759"/>
<dbReference type="eggNOG" id="KOG1208">
    <property type="taxonomic scope" value="Eukaryota"/>
</dbReference>
<organism evidence="3 4">
    <name type="scientific">Capsaspora owczarzaki (strain ATCC 30864)</name>
    <dbReference type="NCBI Taxonomy" id="595528"/>
    <lineage>
        <taxon>Eukaryota</taxon>
        <taxon>Filasterea</taxon>
        <taxon>Capsaspora</taxon>
    </lineage>
</organism>
<keyword evidence="1" id="KW-0560">Oxidoreductase</keyword>
<evidence type="ECO:0000256" key="1">
    <source>
        <dbReference type="ARBA" id="ARBA00023002"/>
    </source>
</evidence>
<dbReference type="PANTHER" id="PTHR47534">
    <property type="entry name" value="YALI0E05731P"/>
    <property type="match status" value="1"/>
</dbReference>
<dbReference type="Proteomes" id="UP000008743">
    <property type="component" value="Unassembled WGS sequence"/>
</dbReference>
<evidence type="ECO:0000313" key="3">
    <source>
        <dbReference type="EMBL" id="KJE93241.1"/>
    </source>
</evidence>
<dbReference type="InterPro" id="IPR036291">
    <property type="entry name" value="NAD(P)-bd_dom_sf"/>
</dbReference>
<dbReference type="EMBL" id="KE346365">
    <property type="protein sequence ID" value="KJE93241.1"/>
    <property type="molecule type" value="Genomic_DNA"/>
</dbReference>
<gene>
    <name evidence="3" type="ORF">CAOG_004056</name>
</gene>
<dbReference type="RefSeq" id="XP_004347881.2">
    <property type="nucleotide sequence ID" value="XM_004347831.2"/>
</dbReference>
<evidence type="ECO:0000256" key="2">
    <source>
        <dbReference type="SAM" id="SignalP"/>
    </source>
</evidence>
<dbReference type="InterPro" id="IPR002347">
    <property type="entry name" value="SDR_fam"/>
</dbReference>
<dbReference type="GO" id="GO:0016491">
    <property type="term" value="F:oxidoreductase activity"/>
    <property type="evidence" value="ECO:0007669"/>
    <property type="project" value="UniProtKB-KW"/>
</dbReference>
<evidence type="ECO:0000313" key="4">
    <source>
        <dbReference type="Proteomes" id="UP000008743"/>
    </source>
</evidence>
<sequence length="342" mass="36362">MRTVTFLTAAVPLVLLALFQYATKDKLGGDHSFSAMQSSALAGRHALVIGGTNGIGRGLAEWLARQGASVTVAGRSAERGQEVVQAMQTSALSSARPSGSASAEASASYAFAPIDAQSIRDVEKFCEEYRRTHSRLDYLVLTPGIATMQGRTETSEGIDQKLAIHYYGRIAAIQGLLPLLEATATQSPDADVRVLSVLSGGAHLAYSDYEKDPELREGYSLKNAAFAAGFYNDIALDSLSREHPTVSFAHAGPGFVATAWGTELNPILRGLVRAVQVFGKSPATCASRIGLALTAPQFKGGFHVVDSNGHASKVVSQHAEAREFVWANTNEVIQRAASKPRE</sequence>
<reference evidence="4" key="1">
    <citation type="submission" date="2011-02" db="EMBL/GenBank/DDBJ databases">
        <title>The Genome Sequence of Capsaspora owczarzaki ATCC 30864.</title>
        <authorList>
            <person name="Russ C."/>
            <person name="Cuomo C."/>
            <person name="Burger G."/>
            <person name="Gray M.W."/>
            <person name="Holland P.W.H."/>
            <person name="King N."/>
            <person name="Lang F.B.F."/>
            <person name="Roger A.J."/>
            <person name="Ruiz-Trillo I."/>
            <person name="Young S.K."/>
            <person name="Zeng Q."/>
            <person name="Gargeya S."/>
            <person name="Alvarado L."/>
            <person name="Berlin A."/>
            <person name="Chapman S.B."/>
            <person name="Chen Z."/>
            <person name="Freedman E."/>
            <person name="Gellesch M."/>
            <person name="Goldberg J."/>
            <person name="Griggs A."/>
            <person name="Gujja S."/>
            <person name="Heilman E."/>
            <person name="Heiman D."/>
            <person name="Howarth C."/>
            <person name="Mehta T."/>
            <person name="Neiman D."/>
            <person name="Pearson M."/>
            <person name="Roberts A."/>
            <person name="Saif S."/>
            <person name="Shea T."/>
            <person name="Shenoy N."/>
            <person name="Sisk P."/>
            <person name="Stolte C."/>
            <person name="Sykes S."/>
            <person name="White J."/>
            <person name="Yandava C."/>
            <person name="Haas B."/>
            <person name="Nusbaum C."/>
            <person name="Birren B."/>
        </authorList>
    </citation>
    <scope>NUCLEOTIDE SEQUENCE</scope>
    <source>
        <strain evidence="4">ATCC 30864</strain>
    </source>
</reference>